<dbReference type="SUPFAM" id="SSF52266">
    <property type="entry name" value="SGNH hydrolase"/>
    <property type="match status" value="1"/>
</dbReference>
<evidence type="ECO:0000256" key="1">
    <source>
        <dbReference type="ARBA" id="ARBA00022801"/>
    </source>
</evidence>
<protein>
    <recommendedName>
        <fullName evidence="4">SGNH/GDSL hydrolase family protein</fullName>
    </recommendedName>
</protein>
<dbReference type="Gene3D" id="3.40.50.1110">
    <property type="entry name" value="SGNH hydrolase"/>
    <property type="match status" value="1"/>
</dbReference>
<accession>A0A3A8PF03</accession>
<evidence type="ECO:0008006" key="4">
    <source>
        <dbReference type="Google" id="ProtNLM"/>
    </source>
</evidence>
<dbReference type="PANTHER" id="PTHR45648:SF22">
    <property type="entry name" value="GDSL LIPASE_ACYLHYDROLASE FAMILY PROTEIN (AFU_ORTHOLOGUE AFUA_4G14700)"/>
    <property type="match status" value="1"/>
</dbReference>
<dbReference type="PANTHER" id="PTHR45648">
    <property type="entry name" value="GDSL LIPASE/ACYLHYDROLASE FAMILY PROTEIN (AFU_ORTHOLOGUE AFUA_4G14700)"/>
    <property type="match status" value="1"/>
</dbReference>
<comment type="caution">
    <text evidence="2">The sequence shown here is derived from an EMBL/GenBank/DDBJ whole genome shotgun (WGS) entry which is preliminary data.</text>
</comment>
<dbReference type="CDD" id="cd01846">
    <property type="entry name" value="fatty_acyltransferase_like"/>
    <property type="match status" value="1"/>
</dbReference>
<dbReference type="GO" id="GO:0016788">
    <property type="term" value="F:hydrolase activity, acting on ester bonds"/>
    <property type="evidence" value="ECO:0007669"/>
    <property type="project" value="InterPro"/>
</dbReference>
<dbReference type="InterPro" id="IPR051058">
    <property type="entry name" value="GDSL_Est/Lipase"/>
</dbReference>
<proteinExistence type="predicted"/>
<dbReference type="Pfam" id="PF00657">
    <property type="entry name" value="Lipase_GDSL"/>
    <property type="match status" value="1"/>
</dbReference>
<evidence type="ECO:0000313" key="2">
    <source>
        <dbReference type="EMBL" id="RKH54947.1"/>
    </source>
</evidence>
<reference evidence="3" key="1">
    <citation type="submission" date="2018-09" db="EMBL/GenBank/DDBJ databases">
        <authorList>
            <person name="Livingstone P.G."/>
            <person name="Whitworth D.E."/>
        </authorList>
    </citation>
    <scope>NUCLEOTIDE SEQUENCE [LARGE SCALE GENOMIC DNA]</scope>
    <source>
        <strain evidence="3">CA051B</strain>
    </source>
</reference>
<gene>
    <name evidence="2" type="ORF">D7V93_24295</name>
</gene>
<dbReference type="InterPro" id="IPR001087">
    <property type="entry name" value="GDSL"/>
</dbReference>
<organism evidence="2 3">
    <name type="scientific">Corallococcus llansteffanensis</name>
    <dbReference type="NCBI Taxonomy" id="2316731"/>
    <lineage>
        <taxon>Bacteria</taxon>
        <taxon>Pseudomonadati</taxon>
        <taxon>Myxococcota</taxon>
        <taxon>Myxococcia</taxon>
        <taxon>Myxococcales</taxon>
        <taxon>Cystobacterineae</taxon>
        <taxon>Myxococcaceae</taxon>
        <taxon>Corallococcus</taxon>
    </lineage>
</organism>
<sequence length="329" mass="34942">MKHGSVEKPGKAPRSVTQCGRRLCSPLSEPSLKHPFLSFAAALAVLLPFHAGAQSSIVAFGDSLSDNGKYSTATSGPTTNPSSQISGPWVKQLADQLDLPLVASDEGGTNYAQGGSVTADMTNQVNAYLTAHPTASSTALYVLWGGGNDIHHKAMDNPFDSAGIKAVATKAVSNIEGQIRKLVAAGAKRVLWVNMPPLHKTPAALSIPFGLGSSVLSPPSSQFNTLWSQSLTKLRGEFPSVTFIGMNAYNKFNAIIAAPSAYGLTNVTGTCKGKAVNPDKYLFWDEIHPTSYSHRIFANYAYDLVSDAFGFSAGFTADEWTVEEWSAQP</sequence>
<name>A0A3A8PF03_9BACT</name>
<dbReference type="AlphaFoldDB" id="A0A3A8PF03"/>
<dbReference type="InterPro" id="IPR036514">
    <property type="entry name" value="SGNH_hydro_sf"/>
</dbReference>
<evidence type="ECO:0000313" key="3">
    <source>
        <dbReference type="Proteomes" id="UP000272888"/>
    </source>
</evidence>
<dbReference type="Proteomes" id="UP000272888">
    <property type="component" value="Unassembled WGS sequence"/>
</dbReference>
<dbReference type="EMBL" id="RAWB01000277">
    <property type="protein sequence ID" value="RKH54947.1"/>
    <property type="molecule type" value="Genomic_DNA"/>
</dbReference>
<keyword evidence="3" id="KW-1185">Reference proteome</keyword>
<keyword evidence="1" id="KW-0378">Hydrolase</keyword>